<dbReference type="Proteomes" id="UP000005240">
    <property type="component" value="Unassembled WGS sequence"/>
</dbReference>
<dbReference type="VEuPathDB" id="FungiDB:PTTG_26580"/>
<evidence type="ECO:0000256" key="1">
    <source>
        <dbReference type="SAM" id="MobiDB-lite"/>
    </source>
</evidence>
<reference evidence="2" key="2">
    <citation type="submission" date="2016-05" db="EMBL/GenBank/DDBJ databases">
        <title>Comparative analysis highlights variable genome content of wheat rusts and divergence of the mating loci.</title>
        <authorList>
            <person name="Cuomo C.A."/>
            <person name="Bakkeren G."/>
            <person name="Szabo L."/>
            <person name="Khalil H."/>
            <person name="Joly D."/>
            <person name="Goldberg J."/>
            <person name="Young S."/>
            <person name="Zeng Q."/>
            <person name="Fellers J."/>
        </authorList>
    </citation>
    <scope>NUCLEOTIDE SEQUENCE [LARGE SCALE GENOMIC DNA]</scope>
    <source>
        <strain evidence="2">1-1 BBBD Race 1</strain>
    </source>
</reference>
<name>A0A180GTB2_PUCT1</name>
<feature type="compositionally biased region" description="Polar residues" evidence="1">
    <location>
        <begin position="112"/>
        <end position="127"/>
    </location>
</feature>
<gene>
    <name evidence="2" type="ORF">PTTG_26580</name>
</gene>
<evidence type="ECO:0000313" key="4">
    <source>
        <dbReference type="Proteomes" id="UP000005240"/>
    </source>
</evidence>
<protein>
    <submittedName>
        <fullName evidence="2 3">Uncharacterized protein</fullName>
    </submittedName>
</protein>
<reference evidence="3 4" key="3">
    <citation type="journal article" date="2017" name="G3 (Bethesda)">
        <title>Comparative analysis highlights variable genome content of wheat rusts and divergence of the mating loci.</title>
        <authorList>
            <person name="Cuomo C.A."/>
            <person name="Bakkeren G."/>
            <person name="Khalil H.B."/>
            <person name="Panwar V."/>
            <person name="Joly D."/>
            <person name="Linning R."/>
            <person name="Sakthikumar S."/>
            <person name="Song X."/>
            <person name="Adiconis X."/>
            <person name="Fan L."/>
            <person name="Goldberg J.M."/>
            <person name="Levin J.Z."/>
            <person name="Young S."/>
            <person name="Zeng Q."/>
            <person name="Anikster Y."/>
            <person name="Bruce M."/>
            <person name="Wang M."/>
            <person name="Yin C."/>
            <person name="McCallum B."/>
            <person name="Szabo L.J."/>
            <person name="Hulbert S."/>
            <person name="Chen X."/>
            <person name="Fellers J.P."/>
        </authorList>
    </citation>
    <scope>NUCLEOTIDE SEQUENCE</scope>
    <source>
        <strain evidence="4">Isolate 1-1 / race 1 (BBBD)</strain>
        <strain evidence="3">isolate 1-1 / race 1 (BBBD)</strain>
    </source>
</reference>
<dbReference type="AlphaFoldDB" id="A0A180GTB2"/>
<keyword evidence="4" id="KW-1185">Reference proteome</keyword>
<reference evidence="2" key="1">
    <citation type="submission" date="2009-11" db="EMBL/GenBank/DDBJ databases">
        <authorList>
            <consortium name="The Broad Institute Genome Sequencing Platform"/>
            <person name="Ward D."/>
            <person name="Feldgarden M."/>
            <person name="Earl A."/>
            <person name="Young S.K."/>
            <person name="Zeng Q."/>
            <person name="Koehrsen M."/>
            <person name="Alvarado L."/>
            <person name="Berlin A."/>
            <person name="Bochicchio J."/>
            <person name="Borenstein D."/>
            <person name="Chapman S.B."/>
            <person name="Chen Z."/>
            <person name="Engels R."/>
            <person name="Freedman E."/>
            <person name="Gellesch M."/>
            <person name="Goldberg J."/>
            <person name="Griggs A."/>
            <person name="Gujja S."/>
            <person name="Heilman E."/>
            <person name="Heiman D."/>
            <person name="Hepburn T."/>
            <person name="Howarth C."/>
            <person name="Jen D."/>
            <person name="Larson L."/>
            <person name="Lewis B."/>
            <person name="Mehta T."/>
            <person name="Park D."/>
            <person name="Pearson M."/>
            <person name="Roberts A."/>
            <person name="Saif S."/>
            <person name="Shea T."/>
            <person name="Shenoy N."/>
            <person name="Sisk P."/>
            <person name="Stolte C."/>
            <person name="Sykes S."/>
            <person name="Thomson T."/>
            <person name="Walk T."/>
            <person name="White J."/>
            <person name="Yandava C."/>
            <person name="Izard J."/>
            <person name="Baranova O.V."/>
            <person name="Blanton J.M."/>
            <person name="Tanner A.C."/>
            <person name="Dewhirst F.E."/>
            <person name="Haas B."/>
            <person name="Nusbaum C."/>
            <person name="Birren B."/>
        </authorList>
    </citation>
    <scope>NUCLEOTIDE SEQUENCE [LARGE SCALE GENOMIC DNA]</scope>
    <source>
        <strain evidence="2">1-1 BBBD Race 1</strain>
    </source>
</reference>
<evidence type="ECO:0000313" key="3">
    <source>
        <dbReference type="EnsemblFungi" id="PTTG_26580-t43_1-p1"/>
    </source>
</evidence>
<accession>A0A180GTB2</accession>
<reference evidence="3" key="4">
    <citation type="submission" date="2025-05" db="UniProtKB">
        <authorList>
            <consortium name="EnsemblFungi"/>
        </authorList>
    </citation>
    <scope>IDENTIFICATION</scope>
    <source>
        <strain evidence="3">isolate 1-1 / race 1 (BBBD)</strain>
    </source>
</reference>
<evidence type="ECO:0000313" key="2">
    <source>
        <dbReference type="EMBL" id="OAV95764.1"/>
    </source>
</evidence>
<feature type="region of interest" description="Disordered" evidence="1">
    <location>
        <begin position="89"/>
        <end position="129"/>
    </location>
</feature>
<proteinExistence type="predicted"/>
<feature type="compositionally biased region" description="Polar residues" evidence="1">
    <location>
        <begin position="89"/>
        <end position="102"/>
    </location>
</feature>
<dbReference type="EnsemblFungi" id="PTTG_26580-t43_1">
    <property type="protein sequence ID" value="PTTG_26580-t43_1-p1"/>
    <property type="gene ID" value="PTTG_26580"/>
</dbReference>
<dbReference type="OrthoDB" id="2512025at2759"/>
<sequence length="298" mass="33995">MKSPPQGTIGLFKEENAELIAYYLRYLRLRKEERDRNYVPTPWETLTQEEQIQEHRAYHKEQRRLRKLKAMASDTESTQTIVGDLNASTNTLAPASKNNNATGPLAEKPAETPNSPTNPSSKDSSPTQLELEERQLQERIEKMKFTTLARKEGPALIPEKDTSKEMAMDLDPAPSASSADTLARPIIPAIPAHPSTPKISELLEKEQTKLQVKRHIDIWKESQESQKALQKLIPNNEIKSFVKGWNPWTERKKFFPAPPKTNKGKRCSSTSINFENPHKWRKIGNMLKIAKGLYKNMD</sequence>
<organism evidence="2">
    <name type="scientific">Puccinia triticina (isolate 1-1 / race 1 (BBBD))</name>
    <name type="common">Brown leaf rust fungus</name>
    <dbReference type="NCBI Taxonomy" id="630390"/>
    <lineage>
        <taxon>Eukaryota</taxon>
        <taxon>Fungi</taxon>
        <taxon>Dikarya</taxon>
        <taxon>Basidiomycota</taxon>
        <taxon>Pucciniomycotina</taxon>
        <taxon>Pucciniomycetes</taxon>
        <taxon>Pucciniales</taxon>
        <taxon>Pucciniaceae</taxon>
        <taxon>Puccinia</taxon>
    </lineage>
</organism>
<dbReference type="EMBL" id="ADAS02000026">
    <property type="protein sequence ID" value="OAV95764.1"/>
    <property type="molecule type" value="Genomic_DNA"/>
</dbReference>